<dbReference type="InterPro" id="IPR026626">
    <property type="entry name" value="NDUFA3"/>
</dbReference>
<accession>A0A8B7YDX4</accession>
<dbReference type="AlphaFoldDB" id="A0A8B7YDX4"/>
<gene>
    <name evidence="2" type="primary">LOC110979721</name>
</gene>
<dbReference type="OrthoDB" id="199366at2759"/>
<dbReference type="RefSeq" id="XP_022091454.1">
    <property type="nucleotide sequence ID" value="XM_022235762.1"/>
</dbReference>
<sequence length="82" mass="9407">MATRVLSPAKQAWKKGWVPFLKYAWDNEPVLVASSVLGFAPPILYLFWPWKNWAEETNKLMPTKYPTPIRYVEGKTGPPTSI</sequence>
<proteinExistence type="predicted"/>
<reference evidence="2" key="1">
    <citation type="submission" date="2025-08" db="UniProtKB">
        <authorList>
            <consortium name="RefSeq"/>
        </authorList>
    </citation>
    <scope>IDENTIFICATION</scope>
</reference>
<dbReference type="GeneID" id="110979721"/>
<dbReference type="GO" id="GO:0045271">
    <property type="term" value="C:respiratory chain complex I"/>
    <property type="evidence" value="ECO:0007669"/>
    <property type="project" value="InterPro"/>
</dbReference>
<dbReference type="OMA" id="FSWDKEP"/>
<protein>
    <submittedName>
        <fullName evidence="2">NADH dehydrogenase [ubiquinone] 1 alpha subcomplex subunit 3-like</fullName>
    </submittedName>
</protein>
<dbReference type="KEGG" id="aplc:110979721"/>
<name>A0A8B7YDX4_ACAPL</name>
<dbReference type="GO" id="GO:0005743">
    <property type="term" value="C:mitochondrial inner membrane"/>
    <property type="evidence" value="ECO:0007669"/>
    <property type="project" value="InterPro"/>
</dbReference>
<dbReference type="Pfam" id="PF14987">
    <property type="entry name" value="NADHdh_A3"/>
    <property type="match status" value="1"/>
</dbReference>
<keyword evidence="1" id="KW-1185">Reference proteome</keyword>
<evidence type="ECO:0000313" key="1">
    <source>
        <dbReference type="Proteomes" id="UP000694845"/>
    </source>
</evidence>
<organism evidence="1 2">
    <name type="scientific">Acanthaster planci</name>
    <name type="common">Crown-of-thorns starfish</name>
    <dbReference type="NCBI Taxonomy" id="133434"/>
    <lineage>
        <taxon>Eukaryota</taxon>
        <taxon>Metazoa</taxon>
        <taxon>Echinodermata</taxon>
        <taxon>Eleutherozoa</taxon>
        <taxon>Asterozoa</taxon>
        <taxon>Asteroidea</taxon>
        <taxon>Valvatacea</taxon>
        <taxon>Valvatida</taxon>
        <taxon>Acanthasteridae</taxon>
        <taxon>Acanthaster</taxon>
    </lineage>
</organism>
<evidence type="ECO:0000313" key="2">
    <source>
        <dbReference type="RefSeq" id="XP_022091454.1"/>
    </source>
</evidence>
<dbReference type="Proteomes" id="UP000694845">
    <property type="component" value="Unplaced"/>
</dbReference>